<evidence type="ECO:0000313" key="2">
    <source>
        <dbReference type="EMBL" id="GAA2411748.1"/>
    </source>
</evidence>
<reference evidence="3" key="1">
    <citation type="journal article" date="2019" name="Int. J. Syst. Evol. Microbiol.">
        <title>The Global Catalogue of Microorganisms (GCM) 10K type strain sequencing project: providing services to taxonomists for standard genome sequencing and annotation.</title>
        <authorList>
            <consortium name="The Broad Institute Genomics Platform"/>
            <consortium name="The Broad Institute Genome Sequencing Center for Infectious Disease"/>
            <person name="Wu L."/>
            <person name="Ma J."/>
        </authorList>
    </citation>
    <scope>NUCLEOTIDE SEQUENCE [LARGE SCALE GENOMIC DNA]</scope>
    <source>
        <strain evidence="3">JCM 3325</strain>
    </source>
</reference>
<proteinExistence type="predicted"/>
<organism evidence="2 3">
    <name type="scientific">Actinomadura vinacea</name>
    <dbReference type="NCBI Taxonomy" id="115336"/>
    <lineage>
        <taxon>Bacteria</taxon>
        <taxon>Bacillati</taxon>
        <taxon>Actinomycetota</taxon>
        <taxon>Actinomycetes</taxon>
        <taxon>Streptosporangiales</taxon>
        <taxon>Thermomonosporaceae</taxon>
        <taxon>Actinomadura</taxon>
    </lineage>
</organism>
<evidence type="ECO:0000313" key="3">
    <source>
        <dbReference type="Proteomes" id="UP001501231"/>
    </source>
</evidence>
<protein>
    <recommendedName>
        <fullName evidence="4">DUF397 domain-containing protein</fullName>
    </recommendedName>
</protein>
<accession>A0ABP5VW76</accession>
<comment type="caution">
    <text evidence="2">The sequence shown here is derived from an EMBL/GenBank/DDBJ whole genome shotgun (WGS) entry which is preliminary data.</text>
</comment>
<name>A0ABP5VW76_9ACTN</name>
<dbReference type="Proteomes" id="UP001501231">
    <property type="component" value="Unassembled WGS sequence"/>
</dbReference>
<feature type="region of interest" description="Disordered" evidence="1">
    <location>
        <begin position="1"/>
        <end position="33"/>
    </location>
</feature>
<evidence type="ECO:0008006" key="4">
    <source>
        <dbReference type="Google" id="ProtNLM"/>
    </source>
</evidence>
<feature type="compositionally biased region" description="Polar residues" evidence="1">
    <location>
        <begin position="23"/>
        <end position="33"/>
    </location>
</feature>
<dbReference type="EMBL" id="BAAARW010000006">
    <property type="protein sequence ID" value="GAA2411748.1"/>
    <property type="molecule type" value="Genomic_DNA"/>
</dbReference>
<gene>
    <name evidence="2" type="ORF">GCM10010191_21400</name>
</gene>
<evidence type="ECO:0000256" key="1">
    <source>
        <dbReference type="SAM" id="MobiDB-lite"/>
    </source>
</evidence>
<keyword evidence="3" id="KW-1185">Reference proteome</keyword>
<sequence>MFSEDATTRTTDQPGRGVGLPTSPKTRPASGSSGFWEMAVAASIRPGEPVPVANPSPCAVVRNNGWNPVVTRHFMNA</sequence>